<dbReference type="AlphaFoldDB" id="A0A6J1BSH3"/>
<evidence type="ECO:0000313" key="13">
    <source>
        <dbReference type="Proteomes" id="UP000504603"/>
    </source>
</evidence>
<dbReference type="PANTHER" id="PTHR47943:SF2">
    <property type="entry name" value="CYTOCHROME P450"/>
    <property type="match status" value="1"/>
</dbReference>
<dbReference type="GO" id="GO:0005506">
    <property type="term" value="F:iron ion binding"/>
    <property type="evidence" value="ECO:0007669"/>
    <property type="project" value="InterPro"/>
</dbReference>
<dbReference type="GO" id="GO:0004497">
    <property type="term" value="F:monooxygenase activity"/>
    <property type="evidence" value="ECO:0007669"/>
    <property type="project" value="UniProtKB-KW"/>
</dbReference>
<dbReference type="GO" id="GO:0020037">
    <property type="term" value="F:heme binding"/>
    <property type="evidence" value="ECO:0007669"/>
    <property type="project" value="InterPro"/>
</dbReference>
<evidence type="ECO:0000256" key="9">
    <source>
        <dbReference type="ARBA" id="ARBA00023136"/>
    </source>
</evidence>
<dbReference type="GeneID" id="111005354"/>
<sequence>MAWIWVVTIAILVLALLLHSRLFKSHNKGKKLPPGPKGFPILGSLHLLGKLPHRNLHRLSQKYGPIMHMKLGLVPTIVVSSPAAAELFLKTHDLVFSSRPLIHTSSIMSYGQKDLVFAPYGSYWRNMRKLCTLELLSSQKINSFKSMRKEELGLLIECLREASKAHVEVNLSSKVSSLIADMTCLMVFGKKYTDEEFGERGFKAVIKESMKLGAAPNLADYIPLIAAFDLQGLNRRAKFVGKEYDEFLEKIVEEHIGSKNEGKNKDFVDVMLELMGSQEVDYQIDPSNIKAIVLDLLAAGIDTAATTIEWALAELIKHPCAMKKLQVQLEKVVGLERMVEESDLSHLNYLDMIVKEILRLHPPAPLLIPHESIEDCTVDDFYIPNKSLILVNAWAIGQDPNVWTDPEKFVPERFISNSVDVKGRDFQLIPFGVGRRSCPGMQLGLVIIRLVLAQLVHCFDWKLPNDMLPIELNMIEEFGITCPRAEELMVIPIHRLYI</sequence>
<proteinExistence type="inferred from homology"/>
<dbReference type="RefSeq" id="XP_022132516.1">
    <property type="nucleotide sequence ID" value="XM_022276824.1"/>
</dbReference>
<dbReference type="PRINTS" id="PR00385">
    <property type="entry name" value="P450"/>
</dbReference>
<reference evidence="14" key="1">
    <citation type="submission" date="2025-08" db="UniProtKB">
        <authorList>
            <consortium name="RefSeq"/>
        </authorList>
    </citation>
    <scope>IDENTIFICATION</scope>
    <source>
        <strain evidence="14">OHB3-1</strain>
    </source>
</reference>
<keyword evidence="8 11" id="KW-0503">Monooxygenase</keyword>
<accession>A0A6J1BSH3</accession>
<keyword evidence="5 10" id="KW-0479">Metal-binding</keyword>
<gene>
    <name evidence="14" type="primary">LOC111005354</name>
</gene>
<keyword evidence="7 10" id="KW-0408">Iron</keyword>
<comment type="subcellular location">
    <subcellularLocation>
        <location evidence="2">Membrane</location>
    </subcellularLocation>
</comment>
<comment type="similarity">
    <text evidence="3 11">Belongs to the cytochrome P450 family.</text>
</comment>
<evidence type="ECO:0000256" key="2">
    <source>
        <dbReference type="ARBA" id="ARBA00004370"/>
    </source>
</evidence>
<dbReference type="InterPro" id="IPR002401">
    <property type="entry name" value="Cyt_P450_E_grp-I"/>
</dbReference>
<evidence type="ECO:0000256" key="8">
    <source>
        <dbReference type="ARBA" id="ARBA00023033"/>
    </source>
</evidence>
<dbReference type="CDD" id="cd11072">
    <property type="entry name" value="CYP71-like"/>
    <property type="match status" value="1"/>
</dbReference>
<dbReference type="GO" id="GO:0016020">
    <property type="term" value="C:membrane"/>
    <property type="evidence" value="ECO:0007669"/>
    <property type="project" value="UniProtKB-SubCell"/>
</dbReference>
<dbReference type="InterPro" id="IPR001128">
    <property type="entry name" value="Cyt_P450"/>
</dbReference>
<name>A0A6J1BSH3_MOMCH</name>
<evidence type="ECO:0000256" key="5">
    <source>
        <dbReference type="ARBA" id="ARBA00022723"/>
    </source>
</evidence>
<dbReference type="PROSITE" id="PS00086">
    <property type="entry name" value="CYTOCHROME_P450"/>
    <property type="match status" value="1"/>
</dbReference>
<dbReference type="Pfam" id="PF00067">
    <property type="entry name" value="p450"/>
    <property type="match status" value="1"/>
</dbReference>
<feature type="binding site" description="axial binding residue" evidence="10">
    <location>
        <position position="438"/>
    </location>
    <ligand>
        <name>heme</name>
        <dbReference type="ChEBI" id="CHEBI:30413"/>
    </ligand>
    <ligandPart>
        <name>Fe</name>
        <dbReference type="ChEBI" id="CHEBI:18248"/>
    </ligandPart>
</feature>
<dbReference type="OrthoDB" id="2789670at2759"/>
<organism evidence="13 14">
    <name type="scientific">Momordica charantia</name>
    <name type="common">Bitter gourd</name>
    <name type="synonym">Balsam pear</name>
    <dbReference type="NCBI Taxonomy" id="3673"/>
    <lineage>
        <taxon>Eukaryota</taxon>
        <taxon>Viridiplantae</taxon>
        <taxon>Streptophyta</taxon>
        <taxon>Embryophyta</taxon>
        <taxon>Tracheophyta</taxon>
        <taxon>Spermatophyta</taxon>
        <taxon>Magnoliopsida</taxon>
        <taxon>eudicotyledons</taxon>
        <taxon>Gunneridae</taxon>
        <taxon>Pentapetalae</taxon>
        <taxon>rosids</taxon>
        <taxon>fabids</taxon>
        <taxon>Cucurbitales</taxon>
        <taxon>Cucurbitaceae</taxon>
        <taxon>Momordiceae</taxon>
        <taxon>Momordica</taxon>
    </lineage>
</organism>
<evidence type="ECO:0000256" key="6">
    <source>
        <dbReference type="ARBA" id="ARBA00023002"/>
    </source>
</evidence>
<evidence type="ECO:0000256" key="3">
    <source>
        <dbReference type="ARBA" id="ARBA00010617"/>
    </source>
</evidence>
<dbReference type="GO" id="GO:0016705">
    <property type="term" value="F:oxidoreductase activity, acting on paired donors, with incorporation or reduction of molecular oxygen"/>
    <property type="evidence" value="ECO:0007669"/>
    <property type="project" value="InterPro"/>
</dbReference>
<evidence type="ECO:0000256" key="7">
    <source>
        <dbReference type="ARBA" id="ARBA00023004"/>
    </source>
</evidence>
<feature type="chain" id="PRO_5026830698" evidence="12">
    <location>
        <begin position="16"/>
        <end position="498"/>
    </location>
</feature>
<dbReference type="InterPro" id="IPR036396">
    <property type="entry name" value="Cyt_P450_sf"/>
</dbReference>
<feature type="signal peptide" evidence="12">
    <location>
        <begin position="1"/>
        <end position="15"/>
    </location>
</feature>
<dbReference type="SUPFAM" id="SSF48264">
    <property type="entry name" value="Cytochrome P450"/>
    <property type="match status" value="1"/>
</dbReference>
<evidence type="ECO:0000313" key="14">
    <source>
        <dbReference type="RefSeq" id="XP_022132516.1"/>
    </source>
</evidence>
<evidence type="ECO:0000256" key="1">
    <source>
        <dbReference type="ARBA" id="ARBA00001971"/>
    </source>
</evidence>
<keyword evidence="6 11" id="KW-0560">Oxidoreductase</keyword>
<comment type="cofactor">
    <cofactor evidence="1 10">
        <name>heme</name>
        <dbReference type="ChEBI" id="CHEBI:30413"/>
    </cofactor>
</comment>
<dbReference type="PRINTS" id="PR00463">
    <property type="entry name" value="EP450I"/>
</dbReference>
<evidence type="ECO:0000256" key="10">
    <source>
        <dbReference type="PIRSR" id="PIRSR602401-1"/>
    </source>
</evidence>
<keyword evidence="9" id="KW-0472">Membrane</keyword>
<dbReference type="Gene3D" id="1.10.630.10">
    <property type="entry name" value="Cytochrome P450"/>
    <property type="match status" value="1"/>
</dbReference>
<dbReference type="Proteomes" id="UP000504603">
    <property type="component" value="Unplaced"/>
</dbReference>
<keyword evidence="12" id="KW-0732">Signal</keyword>
<evidence type="ECO:0000256" key="4">
    <source>
        <dbReference type="ARBA" id="ARBA00022617"/>
    </source>
</evidence>
<evidence type="ECO:0000256" key="12">
    <source>
        <dbReference type="SAM" id="SignalP"/>
    </source>
</evidence>
<protein>
    <submittedName>
        <fullName evidence="14">Cytochrome P450 CYP736A12-like</fullName>
    </submittedName>
</protein>
<dbReference type="PANTHER" id="PTHR47943">
    <property type="entry name" value="CYTOCHROME P450 93A3-LIKE"/>
    <property type="match status" value="1"/>
</dbReference>
<evidence type="ECO:0000256" key="11">
    <source>
        <dbReference type="RuleBase" id="RU000461"/>
    </source>
</evidence>
<dbReference type="InterPro" id="IPR017972">
    <property type="entry name" value="Cyt_P450_CS"/>
</dbReference>
<keyword evidence="4 10" id="KW-0349">Heme</keyword>
<keyword evidence="13" id="KW-1185">Reference proteome</keyword>
<dbReference type="KEGG" id="mcha:111005354"/>
<dbReference type="FunFam" id="1.10.630.10:FF:000011">
    <property type="entry name" value="Cytochrome P450 83B1"/>
    <property type="match status" value="1"/>
</dbReference>